<keyword evidence="10" id="KW-1185">Reference proteome</keyword>
<dbReference type="Pfam" id="PF00168">
    <property type="entry name" value="C2"/>
    <property type="match status" value="1"/>
</dbReference>
<dbReference type="Gene3D" id="2.60.40.150">
    <property type="entry name" value="C2 domain"/>
    <property type="match status" value="1"/>
</dbReference>
<dbReference type="AlphaFoldDB" id="A0A5B8MSL4"/>
<dbReference type="SUPFAM" id="SSF49562">
    <property type="entry name" value="C2 domain (Calcium/lipid-binding domain, CaLB)"/>
    <property type="match status" value="1"/>
</dbReference>
<feature type="region of interest" description="Disordered" evidence="6">
    <location>
        <begin position="241"/>
        <end position="270"/>
    </location>
</feature>
<proteinExistence type="predicted"/>
<evidence type="ECO:0000256" key="6">
    <source>
        <dbReference type="SAM" id="MobiDB-lite"/>
    </source>
</evidence>
<keyword evidence="3" id="KW-0677">Repeat</keyword>
<dbReference type="EMBL" id="CP031043">
    <property type="protein sequence ID" value="QDZ23503.1"/>
    <property type="molecule type" value="Genomic_DNA"/>
</dbReference>
<dbReference type="InterPro" id="IPR047259">
    <property type="entry name" value="QUIRKY-like"/>
</dbReference>
<dbReference type="STRING" id="1764295.A0A5B8MSL4"/>
<evidence type="ECO:0000256" key="3">
    <source>
        <dbReference type="ARBA" id="ARBA00022737"/>
    </source>
</evidence>
<dbReference type="Pfam" id="PF08372">
    <property type="entry name" value="PRT_C"/>
    <property type="match status" value="1"/>
</dbReference>
<feature type="domain" description="C2" evidence="8">
    <location>
        <begin position="254"/>
        <end position="392"/>
    </location>
</feature>
<keyword evidence="2 7" id="KW-0812">Transmembrane</keyword>
<dbReference type="PROSITE" id="PS50004">
    <property type="entry name" value="C2"/>
    <property type="match status" value="1"/>
</dbReference>
<organism evidence="9 10">
    <name type="scientific">Chloropicon primus</name>
    <dbReference type="NCBI Taxonomy" id="1764295"/>
    <lineage>
        <taxon>Eukaryota</taxon>
        <taxon>Viridiplantae</taxon>
        <taxon>Chlorophyta</taxon>
        <taxon>Chloropicophyceae</taxon>
        <taxon>Chloropicales</taxon>
        <taxon>Chloropicaceae</taxon>
        <taxon>Chloropicon</taxon>
    </lineage>
</organism>
<dbReference type="InterPro" id="IPR000008">
    <property type="entry name" value="C2_dom"/>
</dbReference>
<name>A0A5B8MSL4_9CHLO</name>
<evidence type="ECO:0000256" key="2">
    <source>
        <dbReference type="ARBA" id="ARBA00022692"/>
    </source>
</evidence>
<evidence type="ECO:0000256" key="7">
    <source>
        <dbReference type="SAM" id="Phobius"/>
    </source>
</evidence>
<dbReference type="OrthoDB" id="67700at2759"/>
<comment type="subcellular location">
    <subcellularLocation>
        <location evidence="1">Membrane</location>
        <topology evidence="1">Multi-pass membrane protein</topology>
    </subcellularLocation>
</comment>
<keyword evidence="4 7" id="KW-1133">Transmembrane helix</keyword>
<evidence type="ECO:0000256" key="4">
    <source>
        <dbReference type="ARBA" id="ARBA00022989"/>
    </source>
</evidence>
<accession>A0A5B8MSL4</accession>
<evidence type="ECO:0000256" key="5">
    <source>
        <dbReference type="ARBA" id="ARBA00023136"/>
    </source>
</evidence>
<dbReference type="CDD" id="cd00030">
    <property type="entry name" value="C2"/>
    <property type="match status" value="1"/>
</dbReference>
<evidence type="ECO:0000313" key="10">
    <source>
        <dbReference type="Proteomes" id="UP000316726"/>
    </source>
</evidence>
<sequence length="732" mass="82274">MENGFGEVEASIMHRNLGSWTLVVSGLRVCNLKLQTSRLVQELYATFTKKPKLFVQVWNQDTNACVAQVEVDGCQTSPVTNEMKWPGETSLHLGKVNERERHYVVFTLATRTKMSLGKHSMVTLASTKVNLDKVPRIQADEGAWFVEILDLKGTSCGPKSKLGVQLALMPTEQEEDGWFDLPDDSTTATSSPQTLADSTPEPMATEERRMHVMDEDIFNAEGVSEKIIDLLDEAWTAGTIGRSPSAAVSPESRPLSTSKMDLSPSRESRDDKALEAPLSIRIHLHKICDLHNYNFLSLAGNTSIYAVLHHVGYSGTHWKKSKMVPKSSTPTFNDIFEFHLLEPTSYITIAFVEEVHMPFSGMKERFRTSRLLGKIEIQPSCFPANKKCHLKMNLLSSKLIQRANPYVLVSVCLNYESLWQVLDVYCSPVNTKTRQLPVMQTMPDELKSLSTEDLMDLWSKSGDYSLTASITSARRTLRRAKNAKQEVDLILEPFARIFKFLQSWQQPVASILVLLSYCRLCLTPKYIPSVLLLVVAAVPLYQYQSNIQYSILFKSKFVSYKTWRVADTSRTLEGDDTPSGSPRWDASGEQEHLVQDTGEAYDDMVDEGSSELLGSSSKEQKMSPYHGETQSSNLRRRIKTVARISQEFSNNVALISSRVEKALHLVFWTDPRLSTMFVATCLLAAALLVVIPPNYIALLAGCYLMRPPQLRNDAKGVVMNLWDRLPDNSDTF</sequence>
<keyword evidence="5 7" id="KW-0472">Membrane</keyword>
<feature type="compositionally biased region" description="Polar residues" evidence="6">
    <location>
        <begin position="184"/>
        <end position="197"/>
    </location>
</feature>
<dbReference type="PANTHER" id="PTHR31425">
    <property type="entry name" value="PHOSPHORIBOSYLANTHRANILATE TRANSFERASE ISOFORM 1"/>
    <property type="match status" value="1"/>
</dbReference>
<feature type="region of interest" description="Disordered" evidence="6">
    <location>
        <begin position="571"/>
        <end position="590"/>
    </location>
</feature>
<dbReference type="InterPro" id="IPR035892">
    <property type="entry name" value="C2_domain_sf"/>
</dbReference>
<dbReference type="Proteomes" id="UP000316726">
    <property type="component" value="Chromosome 10"/>
</dbReference>
<dbReference type="InterPro" id="IPR013583">
    <property type="entry name" value="MCTP_C"/>
</dbReference>
<gene>
    <name evidence="9" type="ORF">A3770_10p60210</name>
</gene>
<dbReference type="PANTHER" id="PTHR31425:SF50">
    <property type="entry name" value="FT-INTERACTING PROTEIN 3-RELATED"/>
    <property type="match status" value="1"/>
</dbReference>
<feature type="transmembrane region" description="Helical" evidence="7">
    <location>
        <begin position="682"/>
        <end position="705"/>
    </location>
</feature>
<evidence type="ECO:0000256" key="1">
    <source>
        <dbReference type="ARBA" id="ARBA00004141"/>
    </source>
</evidence>
<evidence type="ECO:0000313" key="9">
    <source>
        <dbReference type="EMBL" id="QDZ23503.1"/>
    </source>
</evidence>
<protein>
    <recommendedName>
        <fullName evidence="8">C2 domain-containing protein</fullName>
    </recommendedName>
</protein>
<reference evidence="9 10" key="1">
    <citation type="submission" date="2018-07" db="EMBL/GenBank/DDBJ databases">
        <title>The complete nuclear genome of the prasinophyte Chloropicon primus (CCMP1205).</title>
        <authorList>
            <person name="Pombert J.-F."/>
            <person name="Otis C."/>
            <person name="Turmel M."/>
            <person name="Lemieux C."/>
        </authorList>
    </citation>
    <scope>NUCLEOTIDE SEQUENCE [LARGE SCALE GENOMIC DNA]</scope>
    <source>
        <strain evidence="9 10">CCMP1205</strain>
    </source>
</reference>
<feature type="region of interest" description="Disordered" evidence="6">
    <location>
        <begin position="609"/>
        <end position="631"/>
    </location>
</feature>
<feature type="region of interest" description="Disordered" evidence="6">
    <location>
        <begin position="176"/>
        <end position="203"/>
    </location>
</feature>
<evidence type="ECO:0000259" key="8">
    <source>
        <dbReference type="PROSITE" id="PS50004"/>
    </source>
</evidence>
<dbReference type="GO" id="GO:0016020">
    <property type="term" value="C:membrane"/>
    <property type="evidence" value="ECO:0007669"/>
    <property type="project" value="UniProtKB-SubCell"/>
</dbReference>